<comment type="caution">
    <text evidence="1">The sequence shown here is derived from an EMBL/GenBank/DDBJ whole genome shotgun (WGS) entry which is preliminary data.</text>
</comment>
<dbReference type="RefSeq" id="WP_216519183.1">
    <property type="nucleotide sequence ID" value="NZ_JAHLPM010000007.1"/>
</dbReference>
<proteinExistence type="predicted"/>
<accession>A0ABS6E5N6</accession>
<organism evidence="1 2">
    <name type="scientific">Tissierella simiarum</name>
    <dbReference type="NCBI Taxonomy" id="2841534"/>
    <lineage>
        <taxon>Bacteria</taxon>
        <taxon>Bacillati</taxon>
        <taxon>Bacillota</taxon>
        <taxon>Tissierellia</taxon>
        <taxon>Tissierellales</taxon>
        <taxon>Tissierellaceae</taxon>
        <taxon>Tissierella</taxon>
    </lineage>
</organism>
<gene>
    <name evidence="1" type="ORF">KQI42_09475</name>
</gene>
<sequence length="118" mass="13528">MYKIEVDERKKSFIVMVEGFIQEDEGLQFLSDYKSNVGKINPKEYSMVICGEGLVVSKKEMIPVLEQCISMYMDTGFKKYFGTYPKSAIAKMQLSKIVNEKNFEVVFKDTLGEVLSII</sequence>
<evidence type="ECO:0000313" key="2">
    <source>
        <dbReference type="Proteomes" id="UP000749471"/>
    </source>
</evidence>
<dbReference type="EMBL" id="JAHLPM010000007">
    <property type="protein sequence ID" value="MBU5438239.1"/>
    <property type="molecule type" value="Genomic_DNA"/>
</dbReference>
<reference evidence="1 2" key="1">
    <citation type="submission" date="2021-06" db="EMBL/GenBank/DDBJ databases">
        <authorList>
            <person name="Sun Q."/>
            <person name="Li D."/>
        </authorList>
    </citation>
    <scope>NUCLEOTIDE SEQUENCE [LARGE SCALE GENOMIC DNA]</scope>
    <source>
        <strain evidence="1 2">MSJ-40</strain>
    </source>
</reference>
<keyword evidence="2" id="KW-1185">Reference proteome</keyword>
<evidence type="ECO:0000313" key="1">
    <source>
        <dbReference type="EMBL" id="MBU5438239.1"/>
    </source>
</evidence>
<dbReference type="Proteomes" id="UP000749471">
    <property type="component" value="Unassembled WGS sequence"/>
</dbReference>
<protein>
    <submittedName>
        <fullName evidence="1">Uncharacterized protein</fullName>
    </submittedName>
</protein>
<name>A0ABS6E5N6_9FIRM</name>